<keyword evidence="2 11" id="KW-0444">Lipid biosynthesis</keyword>
<dbReference type="AlphaFoldDB" id="A0A1J5U1X0"/>
<comment type="catalytic activity">
    <reaction evidence="11">
        <text>2,3-bis-O-(geranylgeranyl)-sn-glycerol 1-phosphate + CTP + H(+) = CDP-2,3-bis-O-(geranylgeranyl)-sn-glycerol + diphosphate</text>
        <dbReference type="Rhea" id="RHEA:25690"/>
        <dbReference type="ChEBI" id="CHEBI:15378"/>
        <dbReference type="ChEBI" id="CHEBI:33019"/>
        <dbReference type="ChEBI" id="CHEBI:37563"/>
        <dbReference type="ChEBI" id="CHEBI:58837"/>
        <dbReference type="ChEBI" id="CHEBI:58838"/>
        <dbReference type="EC" id="2.7.7.67"/>
    </reaction>
</comment>
<evidence type="ECO:0000256" key="10">
    <source>
        <dbReference type="ARBA" id="ARBA00023264"/>
    </source>
</evidence>
<evidence type="ECO:0000256" key="3">
    <source>
        <dbReference type="ARBA" id="ARBA00022679"/>
    </source>
</evidence>
<organism evidence="12 13">
    <name type="scientific">Marine Group III euryarchaeote CG-Epi3</name>
    <dbReference type="NCBI Taxonomy" id="1888997"/>
    <lineage>
        <taxon>Archaea</taxon>
        <taxon>Methanobacteriati</taxon>
        <taxon>Thermoplasmatota</taxon>
        <taxon>Thermoplasmata</taxon>
        <taxon>Candidatus Thermoprofundales</taxon>
    </lineage>
</organism>
<evidence type="ECO:0000256" key="8">
    <source>
        <dbReference type="ARBA" id="ARBA00023136"/>
    </source>
</evidence>
<comment type="caution">
    <text evidence="12">The sequence shown here is derived from an EMBL/GenBank/DDBJ whole genome shotgun (WGS) entry which is preliminary data.</text>
</comment>
<keyword evidence="5 11" id="KW-0460">Magnesium</keyword>
<keyword evidence="4 11" id="KW-0812">Transmembrane</keyword>
<comment type="subcellular location">
    <subcellularLocation>
        <location evidence="11">Cell membrane</location>
        <topology evidence="11">Multi-pass membrane protein</topology>
    </subcellularLocation>
</comment>
<comment type="similarity">
    <text evidence="11">Belongs to the CDP-archaeol synthase family.</text>
</comment>
<dbReference type="EC" id="2.7.7.67" evidence="11"/>
<comment type="function">
    <text evidence="11">Catalyzes the formation of CDP-2,3-bis-(O-geranylgeranyl)-sn-glycerol (CDP-archaeol) from 2,3-bis-(O-geranylgeranyl)-sn-glycerol 1-phosphate (DGGGP) and CTP. This reaction is the third ether-bond-formation step in the biosynthesis of archaeal membrane lipids.</text>
</comment>
<evidence type="ECO:0000256" key="6">
    <source>
        <dbReference type="ARBA" id="ARBA00022989"/>
    </source>
</evidence>
<keyword evidence="1 11" id="KW-1003">Cell membrane</keyword>
<evidence type="ECO:0000313" key="13">
    <source>
        <dbReference type="Proteomes" id="UP000183138"/>
    </source>
</evidence>
<evidence type="ECO:0000256" key="1">
    <source>
        <dbReference type="ARBA" id="ARBA00022475"/>
    </source>
</evidence>
<dbReference type="NCBIfam" id="NF003114">
    <property type="entry name" value="PRK04032.1"/>
    <property type="match status" value="1"/>
</dbReference>
<keyword evidence="3 11" id="KW-0808">Transferase</keyword>
<feature type="transmembrane region" description="Helical" evidence="11">
    <location>
        <begin position="115"/>
        <end position="135"/>
    </location>
</feature>
<evidence type="ECO:0000256" key="11">
    <source>
        <dbReference type="HAMAP-Rule" id="MF_01117"/>
    </source>
</evidence>
<evidence type="ECO:0000256" key="9">
    <source>
        <dbReference type="ARBA" id="ARBA00023209"/>
    </source>
</evidence>
<protein>
    <recommendedName>
        <fullName evidence="11">CDP-archaeol synthase</fullName>
        <ecNumber evidence="11">2.7.7.67</ecNumber>
    </recommendedName>
    <alternativeName>
        <fullName evidence="11">CDP-2,3-bis-(O-geranylgeranyl)-sn-glycerol synthase</fullName>
    </alternativeName>
</protein>
<evidence type="ECO:0000256" key="5">
    <source>
        <dbReference type="ARBA" id="ARBA00022842"/>
    </source>
</evidence>
<name>A0A1J5U1X0_9ARCH</name>
<dbReference type="Proteomes" id="UP000183138">
    <property type="component" value="Unassembled WGS sequence"/>
</dbReference>
<dbReference type="PANTHER" id="PTHR39650:SF1">
    <property type="entry name" value="CDP-ARCHAEOL SYNTHASE"/>
    <property type="match status" value="1"/>
</dbReference>
<keyword evidence="8 11" id="KW-0472">Membrane</keyword>
<evidence type="ECO:0000313" key="12">
    <source>
        <dbReference type="EMBL" id="OIR22773.1"/>
    </source>
</evidence>
<evidence type="ECO:0000256" key="2">
    <source>
        <dbReference type="ARBA" id="ARBA00022516"/>
    </source>
</evidence>
<dbReference type="PANTHER" id="PTHR39650">
    <property type="entry name" value="CDP-ARCHAEOL SYNTHASE"/>
    <property type="match status" value="1"/>
</dbReference>
<evidence type="ECO:0000256" key="4">
    <source>
        <dbReference type="ARBA" id="ARBA00022692"/>
    </source>
</evidence>
<reference evidence="12 13" key="1">
    <citation type="submission" date="2016-08" db="EMBL/GenBank/DDBJ databases">
        <title>New Insights into Marine Group III Euryarchaeota, from dark to light.</title>
        <authorList>
            <person name="Haro-Moreno J.M."/>
            <person name="Rodriguez-Valera F."/>
            <person name="Lopez-Garcia P."/>
            <person name="Moreira D."/>
            <person name="Martin-Cuadrado A.B."/>
        </authorList>
    </citation>
    <scope>NUCLEOTIDE SEQUENCE [LARGE SCALE GENOMIC DNA]</scope>
    <source>
        <strain evidence="12">CG-Epi3</strain>
    </source>
</reference>
<dbReference type="Pfam" id="PF01864">
    <property type="entry name" value="CarS-like"/>
    <property type="match status" value="1"/>
</dbReference>
<dbReference type="InterPro" id="IPR002726">
    <property type="entry name" value="CarS_archaea"/>
</dbReference>
<feature type="transmembrane region" description="Helical" evidence="11">
    <location>
        <begin position="39"/>
        <end position="56"/>
    </location>
</feature>
<sequence>MGPAYIANSVAVLTGGRFPIDQGRTLEDGNRILGDGKTWSGLIGGTLGGIVFGLILNTDGGYSALESLTGEELSRKLWGENPLFVFTILSFGSLFGDMSASFYKRRQNLDRGDKFALLDMYDFIFMTLFLCLIFQKNWLTSWILDGWTPLFIILFLTPILHRGVNIIGYNIGVKNEPW</sequence>
<keyword evidence="10 11" id="KW-1208">Phospholipid metabolism</keyword>
<accession>A0A1J5U1X0</accession>
<dbReference type="GO" id="GO:0046474">
    <property type="term" value="P:glycerophospholipid biosynthetic process"/>
    <property type="evidence" value="ECO:0007669"/>
    <property type="project" value="UniProtKB-UniRule"/>
</dbReference>
<gene>
    <name evidence="11" type="primary">carS</name>
    <name evidence="12" type="ORF">BEU00_01745</name>
</gene>
<dbReference type="HAMAP" id="MF_01117">
    <property type="entry name" value="CDP_archaeol_synth"/>
    <property type="match status" value="1"/>
</dbReference>
<comment type="pathway">
    <text evidence="11">Membrane lipid metabolism; glycerophospholipid metabolism.</text>
</comment>
<feature type="transmembrane region" description="Helical" evidence="11">
    <location>
        <begin position="83"/>
        <end position="103"/>
    </location>
</feature>
<proteinExistence type="inferred from homology"/>
<dbReference type="UniPathway" id="UPA00940"/>
<dbReference type="GO" id="GO:0005886">
    <property type="term" value="C:plasma membrane"/>
    <property type="evidence" value="ECO:0007669"/>
    <property type="project" value="UniProtKB-SubCell"/>
</dbReference>
<dbReference type="GO" id="GO:0043338">
    <property type="term" value="F:CDP-2,3-bis-(O-geranylgeranyl)-sn-glycerol synthase activity"/>
    <property type="evidence" value="ECO:0007669"/>
    <property type="project" value="UniProtKB-EC"/>
</dbReference>
<dbReference type="InterPro" id="IPR032690">
    <property type="entry name" value="CarS"/>
</dbReference>
<keyword evidence="7 11" id="KW-0443">Lipid metabolism</keyword>
<keyword evidence="9 11" id="KW-0594">Phospholipid biosynthesis</keyword>
<comment type="cofactor">
    <cofactor evidence="11">
        <name>Mg(2+)</name>
        <dbReference type="ChEBI" id="CHEBI:18420"/>
    </cofactor>
</comment>
<dbReference type="EMBL" id="MIYY01000030">
    <property type="protein sequence ID" value="OIR22773.1"/>
    <property type="molecule type" value="Genomic_DNA"/>
</dbReference>
<evidence type="ECO:0000256" key="7">
    <source>
        <dbReference type="ARBA" id="ARBA00023098"/>
    </source>
</evidence>
<feature type="transmembrane region" description="Helical" evidence="11">
    <location>
        <begin position="141"/>
        <end position="160"/>
    </location>
</feature>
<keyword evidence="6 11" id="KW-1133">Transmembrane helix</keyword>